<sequence>MKRWLKVVHWYYSVAMNPDVNLRDLFDGPMVELSWQRMNKNILLIRFGLLWKCYDCVGQRGLDWRPGILTSFEVPLLGSWISGGVRGTDFRMSAVGVIFPPLKRSRSSDCLTHLPFLG</sequence>
<comment type="caution">
    <text evidence="1">The sequence shown here is derived from an EMBL/GenBank/DDBJ whole genome shotgun (WGS) entry which is preliminary data.</text>
</comment>
<organism evidence="1 2">
    <name type="scientific">Actinidia rufa</name>
    <dbReference type="NCBI Taxonomy" id="165716"/>
    <lineage>
        <taxon>Eukaryota</taxon>
        <taxon>Viridiplantae</taxon>
        <taxon>Streptophyta</taxon>
        <taxon>Embryophyta</taxon>
        <taxon>Tracheophyta</taxon>
        <taxon>Spermatophyta</taxon>
        <taxon>Magnoliopsida</taxon>
        <taxon>eudicotyledons</taxon>
        <taxon>Gunneridae</taxon>
        <taxon>Pentapetalae</taxon>
        <taxon>asterids</taxon>
        <taxon>Ericales</taxon>
        <taxon>Actinidiaceae</taxon>
        <taxon>Actinidia</taxon>
    </lineage>
</organism>
<gene>
    <name evidence="1" type="ORF">Acr_00g0003520</name>
</gene>
<evidence type="ECO:0000313" key="1">
    <source>
        <dbReference type="EMBL" id="GFS28720.1"/>
    </source>
</evidence>
<accession>A0A7J0D8K6</accession>
<reference evidence="2" key="1">
    <citation type="submission" date="2019-07" db="EMBL/GenBank/DDBJ databases">
        <title>De Novo Assembly of kiwifruit Actinidia rufa.</title>
        <authorList>
            <person name="Sugita-Konishi S."/>
            <person name="Sato K."/>
            <person name="Mori E."/>
            <person name="Abe Y."/>
            <person name="Kisaki G."/>
            <person name="Hamano K."/>
            <person name="Suezawa K."/>
            <person name="Otani M."/>
            <person name="Fukuda T."/>
            <person name="Manabe T."/>
            <person name="Gomi K."/>
            <person name="Tabuchi M."/>
            <person name="Akimitsu K."/>
            <person name="Kataoka I."/>
        </authorList>
    </citation>
    <scope>NUCLEOTIDE SEQUENCE [LARGE SCALE GENOMIC DNA]</scope>
    <source>
        <strain evidence="2">cv. Fuchu</strain>
    </source>
</reference>
<dbReference type="OrthoDB" id="1306013at2759"/>
<dbReference type="EMBL" id="BJWL01000050">
    <property type="protein sequence ID" value="GFS28720.1"/>
    <property type="molecule type" value="Genomic_DNA"/>
</dbReference>
<dbReference type="Proteomes" id="UP000585474">
    <property type="component" value="Unassembled WGS sequence"/>
</dbReference>
<evidence type="ECO:0000313" key="2">
    <source>
        <dbReference type="Proteomes" id="UP000585474"/>
    </source>
</evidence>
<proteinExistence type="predicted"/>
<protein>
    <submittedName>
        <fullName evidence="1">Uncharacterized protein</fullName>
    </submittedName>
</protein>
<keyword evidence="2" id="KW-1185">Reference proteome</keyword>
<name>A0A7J0D8K6_9ERIC</name>
<dbReference type="AlphaFoldDB" id="A0A7J0D8K6"/>